<accession>A0A840RWQ6</accession>
<dbReference type="PANTHER" id="PTHR43728:SF1">
    <property type="entry name" value="FE-S OXIDOREDUCTASE"/>
    <property type="match status" value="1"/>
</dbReference>
<evidence type="ECO:0000313" key="8">
    <source>
        <dbReference type="EMBL" id="MBB5201104.1"/>
    </source>
</evidence>
<dbReference type="GO" id="GO:0051536">
    <property type="term" value="F:iron-sulfur cluster binding"/>
    <property type="evidence" value="ECO:0007669"/>
    <property type="project" value="UniProtKB-KW"/>
</dbReference>
<evidence type="ECO:0000256" key="5">
    <source>
        <dbReference type="ARBA" id="ARBA00023014"/>
    </source>
</evidence>
<protein>
    <submittedName>
        <fullName evidence="8">Radical SAM/Cys-rich protein</fullName>
    </submittedName>
</protein>
<keyword evidence="3" id="KW-0479">Metal-binding</keyword>
<dbReference type="Pfam" id="PF04055">
    <property type="entry name" value="Radical_SAM"/>
    <property type="match status" value="1"/>
</dbReference>
<dbReference type="NCBIfam" id="TIGR04167">
    <property type="entry name" value="rSAM_SeCys"/>
    <property type="match status" value="1"/>
</dbReference>
<dbReference type="RefSeq" id="WP_168056760.1">
    <property type="nucleotide sequence ID" value="NZ_JAAOZT010000012.1"/>
</dbReference>
<keyword evidence="2" id="KW-0949">S-adenosyl-L-methionine</keyword>
<comment type="cofactor">
    <cofactor evidence="1">
        <name>[4Fe-4S] cluster</name>
        <dbReference type="ChEBI" id="CHEBI:49883"/>
    </cofactor>
</comment>
<sequence length="332" mass="36374">MHATLPLLQTTDFPHLIRHQLTTLQVNLGYRCNQSCVHCHVNAGPNRTEMMDAETLDMIPSVLAARRITTLDLTGGAPELHEGFRQLVREASALGVKVIDRCNLTILFEPQQEDLAEFLAGHRVEVVASLPCYSLANVDKQRGEGVFDKSIAALQKLNALGYGQEGSGLTLNLVFNPQGTSLPPDQVTLQADYKRELFSHFGIVFNELFALANMPIQRFGSTLISKGQFHDYMQLLKDNFAAANLASVMCRNLVSVDWQGFLYDCDFNQQLGLALPSATALAQLRDGRPHLRNLLTDDPAGRAIRVADHCYGCTAGQGSSCGGALKDESCKT</sequence>
<dbReference type="SFLD" id="SFLDS00029">
    <property type="entry name" value="Radical_SAM"/>
    <property type="match status" value="1"/>
</dbReference>
<dbReference type="InterPro" id="IPR026351">
    <property type="entry name" value="rSAM_ArsS-like"/>
</dbReference>
<dbReference type="EMBL" id="JACHHQ010000006">
    <property type="protein sequence ID" value="MBB5201104.1"/>
    <property type="molecule type" value="Genomic_DNA"/>
</dbReference>
<dbReference type="Gene3D" id="3.20.20.70">
    <property type="entry name" value="Aldolase class I"/>
    <property type="match status" value="1"/>
</dbReference>
<keyword evidence="5" id="KW-0411">Iron-sulfur</keyword>
<dbReference type="SFLD" id="SFLDG01067">
    <property type="entry name" value="SPASM/twitch_domain_containing"/>
    <property type="match status" value="1"/>
</dbReference>
<comment type="caution">
    <text evidence="8">The sequence shown here is derived from an EMBL/GenBank/DDBJ whole genome shotgun (WGS) entry which is preliminary data.</text>
</comment>
<evidence type="ECO:0000256" key="3">
    <source>
        <dbReference type="ARBA" id="ARBA00022723"/>
    </source>
</evidence>
<dbReference type="Pfam" id="PF12345">
    <property type="entry name" value="DUF3641"/>
    <property type="match status" value="1"/>
</dbReference>
<dbReference type="GO" id="GO:0046872">
    <property type="term" value="F:metal ion binding"/>
    <property type="evidence" value="ECO:0007669"/>
    <property type="project" value="UniProtKB-KW"/>
</dbReference>
<keyword evidence="4" id="KW-0408">Iron</keyword>
<dbReference type="Proteomes" id="UP000571084">
    <property type="component" value="Unassembled WGS sequence"/>
</dbReference>
<evidence type="ECO:0000259" key="6">
    <source>
        <dbReference type="Pfam" id="PF04055"/>
    </source>
</evidence>
<evidence type="ECO:0000259" key="7">
    <source>
        <dbReference type="Pfam" id="PF12345"/>
    </source>
</evidence>
<evidence type="ECO:0000256" key="2">
    <source>
        <dbReference type="ARBA" id="ARBA00022691"/>
    </source>
</evidence>
<dbReference type="PANTHER" id="PTHR43728">
    <property type="entry name" value="SLR0304 PROTEIN"/>
    <property type="match status" value="1"/>
</dbReference>
<name>A0A840RWQ6_9BURK</name>
<dbReference type="InterPro" id="IPR007197">
    <property type="entry name" value="rSAM"/>
</dbReference>
<organism evidence="8 9">
    <name type="scientific">Glaciimonas immobilis</name>
    <dbReference type="NCBI Taxonomy" id="728004"/>
    <lineage>
        <taxon>Bacteria</taxon>
        <taxon>Pseudomonadati</taxon>
        <taxon>Pseudomonadota</taxon>
        <taxon>Betaproteobacteria</taxon>
        <taxon>Burkholderiales</taxon>
        <taxon>Oxalobacteraceae</taxon>
        <taxon>Glaciimonas</taxon>
    </lineage>
</organism>
<feature type="domain" description="Radical SAM core" evidence="6">
    <location>
        <begin position="26"/>
        <end position="164"/>
    </location>
</feature>
<evidence type="ECO:0000313" key="9">
    <source>
        <dbReference type="Proteomes" id="UP000571084"/>
    </source>
</evidence>
<reference evidence="8 9" key="1">
    <citation type="submission" date="2020-08" db="EMBL/GenBank/DDBJ databases">
        <title>Genomic Encyclopedia of Type Strains, Phase IV (KMG-IV): sequencing the most valuable type-strain genomes for metagenomic binning, comparative biology and taxonomic classification.</title>
        <authorList>
            <person name="Goeker M."/>
        </authorList>
    </citation>
    <scope>NUCLEOTIDE SEQUENCE [LARGE SCALE GENOMIC DNA]</scope>
    <source>
        <strain evidence="8 9">DSM 23240</strain>
    </source>
</reference>
<dbReference type="InterPro" id="IPR024521">
    <property type="entry name" value="ArsS-like_C"/>
</dbReference>
<proteinExistence type="predicted"/>
<dbReference type="InterPro" id="IPR058240">
    <property type="entry name" value="rSAM_sf"/>
</dbReference>
<evidence type="ECO:0000256" key="1">
    <source>
        <dbReference type="ARBA" id="ARBA00001966"/>
    </source>
</evidence>
<dbReference type="AlphaFoldDB" id="A0A840RWQ6"/>
<evidence type="ECO:0000256" key="4">
    <source>
        <dbReference type="ARBA" id="ARBA00023004"/>
    </source>
</evidence>
<keyword evidence="9" id="KW-1185">Reference proteome</keyword>
<dbReference type="SUPFAM" id="SSF102114">
    <property type="entry name" value="Radical SAM enzymes"/>
    <property type="match status" value="1"/>
</dbReference>
<dbReference type="CDD" id="cd01335">
    <property type="entry name" value="Radical_SAM"/>
    <property type="match status" value="1"/>
</dbReference>
<feature type="domain" description="Arsenosugar biosynthesis radical SAM protein ArsS-like C-terminal" evidence="7">
    <location>
        <begin position="182"/>
        <end position="324"/>
    </location>
</feature>
<gene>
    <name evidence="8" type="ORF">HNR39_002953</name>
</gene>
<dbReference type="InterPro" id="IPR013785">
    <property type="entry name" value="Aldolase_TIM"/>
</dbReference>
<dbReference type="GO" id="GO:0003824">
    <property type="term" value="F:catalytic activity"/>
    <property type="evidence" value="ECO:0007669"/>
    <property type="project" value="InterPro"/>
</dbReference>